<reference evidence="1 2" key="1">
    <citation type="submission" date="2017-08" db="EMBL/GenBank/DDBJ databases">
        <title>Complete genome of Colwellia sp. NB097-1, a psychrophile bacterium ioslated from Bering Sea.</title>
        <authorList>
            <person name="Chen X."/>
        </authorList>
    </citation>
    <scope>NUCLEOTIDE SEQUENCE [LARGE SCALE GENOMIC DNA]</scope>
    <source>
        <strain evidence="1 2">NB097-1</strain>
    </source>
</reference>
<dbReference type="KEGG" id="cber:B5D82_03420"/>
<dbReference type="EMBL" id="CP020465">
    <property type="protein sequence ID" value="ASP49860.1"/>
    <property type="molecule type" value="Genomic_DNA"/>
</dbReference>
<evidence type="ECO:0000313" key="1">
    <source>
        <dbReference type="EMBL" id="ASP49860.1"/>
    </source>
</evidence>
<sequence>MILVAVQSVLFSFEGRLVDSYSKTSITKSDSLSNFSEVIDIDLMHDSVVADDCRYCYSCHIFLNVDSPCNILQTIDYFPAFSFVSSELKTYMSVPFRPPKYT</sequence>
<gene>
    <name evidence="1" type="ORF">B5D82_03420</name>
</gene>
<name>A0A222GDD4_9GAMM</name>
<keyword evidence="2" id="KW-1185">Reference proteome</keyword>
<accession>A0A222GDD4</accession>
<protein>
    <submittedName>
        <fullName evidence="1">Uncharacterized protein</fullName>
    </submittedName>
</protein>
<dbReference type="Proteomes" id="UP000202259">
    <property type="component" value="Chromosome"/>
</dbReference>
<proteinExistence type="predicted"/>
<evidence type="ECO:0000313" key="2">
    <source>
        <dbReference type="Proteomes" id="UP000202259"/>
    </source>
</evidence>
<dbReference type="AlphaFoldDB" id="A0A222GDD4"/>
<organism evidence="1 2">
    <name type="scientific">Cognaticolwellia beringensis</name>
    <dbReference type="NCBI Taxonomy" id="1967665"/>
    <lineage>
        <taxon>Bacteria</taxon>
        <taxon>Pseudomonadati</taxon>
        <taxon>Pseudomonadota</taxon>
        <taxon>Gammaproteobacteria</taxon>
        <taxon>Alteromonadales</taxon>
        <taxon>Colwelliaceae</taxon>
        <taxon>Cognaticolwellia</taxon>
    </lineage>
</organism>